<accession>A0A098EE71</accession>
<dbReference type="EMBL" id="CCXQ01000038">
    <property type="protein sequence ID" value="CEG20594.1"/>
    <property type="molecule type" value="Genomic_DNA"/>
</dbReference>
<dbReference type="NCBIfam" id="TIGR02181">
    <property type="entry name" value="GRX_bact"/>
    <property type="match status" value="1"/>
</dbReference>
<dbReference type="Pfam" id="PF00462">
    <property type="entry name" value="Glutaredoxin"/>
    <property type="match status" value="1"/>
</dbReference>
<dbReference type="Gene3D" id="3.40.30.10">
    <property type="entry name" value="Glutaredoxin"/>
    <property type="match status" value="1"/>
</dbReference>
<dbReference type="InterPro" id="IPR014025">
    <property type="entry name" value="Glutaredoxin_subgr"/>
</dbReference>
<evidence type="ECO:0000256" key="8">
    <source>
        <dbReference type="RuleBase" id="RU364065"/>
    </source>
</evidence>
<comment type="subunit">
    <text evidence="3">Monomer.</text>
</comment>
<feature type="domain" description="Glutaredoxin" evidence="9">
    <location>
        <begin position="4"/>
        <end position="63"/>
    </location>
</feature>
<dbReference type="Proteomes" id="UP000078419">
    <property type="component" value="Unassembled WGS sequence"/>
</dbReference>
<dbReference type="GeneID" id="92747939"/>
<dbReference type="GO" id="GO:0045454">
    <property type="term" value="P:cell redox homeostasis"/>
    <property type="evidence" value="ECO:0007669"/>
    <property type="project" value="InterPro"/>
</dbReference>
<dbReference type="PANTHER" id="PTHR45694:SF18">
    <property type="entry name" value="GLUTAREDOXIN-1-RELATED"/>
    <property type="match status" value="1"/>
</dbReference>
<dbReference type="EMBL" id="FLLR01000095">
    <property type="protein sequence ID" value="SBO14883.1"/>
    <property type="molecule type" value="Genomic_DNA"/>
</dbReference>
<dbReference type="PRINTS" id="PR00160">
    <property type="entry name" value="GLUTAREDOXIN"/>
</dbReference>
<reference evidence="13" key="3">
    <citation type="submission" date="2016-03" db="EMBL/GenBank/DDBJ databases">
        <authorList>
            <person name="Loux Valentin"/>
        </authorList>
    </citation>
    <scope>NUCLEOTIDE SEQUENCE [LARGE SCALE GENOMIC DNA]</scope>
    <source>
        <strain evidence="13">C1</strain>
    </source>
</reference>
<dbReference type="PANTHER" id="PTHR45694">
    <property type="entry name" value="GLUTAREDOXIN 2"/>
    <property type="match status" value="1"/>
</dbReference>
<reference evidence="10 12" key="1">
    <citation type="submission" date="2014-09" db="EMBL/GenBank/DDBJ databases">
        <authorList>
            <person name="Loux Valentin"/>
            <person name="Dugat Thibaut"/>
        </authorList>
    </citation>
    <scope>NUCLEOTIDE SEQUENCE [LARGE SCALE GENOMIC DNA]</scope>
    <source>
        <strain evidence="10 12">BOV-10_179</strain>
    </source>
</reference>
<dbReference type="InterPro" id="IPR011767">
    <property type="entry name" value="GLR_AS"/>
</dbReference>
<evidence type="ECO:0000259" key="9">
    <source>
        <dbReference type="Pfam" id="PF00462"/>
    </source>
</evidence>
<protein>
    <recommendedName>
        <fullName evidence="8">Glutaredoxin</fullName>
    </recommendedName>
</protein>
<dbReference type="InterPro" id="IPR011900">
    <property type="entry name" value="GRX_bact"/>
</dbReference>
<dbReference type="PROSITE" id="PS51354">
    <property type="entry name" value="GLUTAREDOXIN_2"/>
    <property type="match status" value="1"/>
</dbReference>
<dbReference type="GO" id="GO:0005737">
    <property type="term" value="C:cytoplasm"/>
    <property type="evidence" value="ECO:0007669"/>
    <property type="project" value="TreeGrafter"/>
</dbReference>
<gene>
    <name evidence="10" type="primary">grxC</name>
    <name evidence="11" type="synonym">grxC_2</name>
    <name evidence="11" type="ORF">ANAPC1_01259</name>
    <name evidence="10" type="ORF">ANAPHAGO_00095</name>
</gene>
<keyword evidence="8" id="KW-0963">Cytoplasm</keyword>
<comment type="similarity">
    <text evidence="2 8">Belongs to the glutaredoxin family.</text>
</comment>
<dbReference type="Proteomes" id="UP000055047">
    <property type="component" value="Unassembled WGS sequence"/>
</dbReference>
<dbReference type="GO" id="GO:0034599">
    <property type="term" value="P:cellular response to oxidative stress"/>
    <property type="evidence" value="ECO:0007669"/>
    <property type="project" value="TreeGrafter"/>
</dbReference>
<evidence type="ECO:0000256" key="7">
    <source>
        <dbReference type="ARBA" id="ARBA00023284"/>
    </source>
</evidence>
<dbReference type="InterPro" id="IPR036249">
    <property type="entry name" value="Thioredoxin-like_sf"/>
</dbReference>
<evidence type="ECO:0000313" key="10">
    <source>
        <dbReference type="EMBL" id="CEG20594.1"/>
    </source>
</evidence>
<keyword evidence="7 8" id="KW-0676">Redox-active center</keyword>
<evidence type="ECO:0000256" key="5">
    <source>
        <dbReference type="ARBA" id="ARBA00022982"/>
    </source>
</evidence>
<reference evidence="11" key="2">
    <citation type="submission" date="2016-03" db="EMBL/GenBank/DDBJ databases">
        <authorList>
            <person name="Loux V."/>
        </authorList>
    </citation>
    <scope>NUCLEOTIDE SEQUENCE</scope>
    <source>
        <strain evidence="11">C1</strain>
    </source>
</reference>
<dbReference type="AlphaFoldDB" id="A0A098EE71"/>
<name>A0A098EE71_ANAPH</name>
<keyword evidence="4 8" id="KW-0813">Transport</keyword>
<comment type="function">
    <text evidence="1 8">Has a glutathione-disulfide oxidoreductase activity in the presence of NADPH and glutathione reductase. Reduces low molecular weight disulfides and proteins.</text>
</comment>
<proteinExistence type="inferred from homology"/>
<dbReference type="RefSeq" id="WP_011451209.1">
    <property type="nucleotide sequence ID" value="NZ_CCXQ01000038.1"/>
</dbReference>
<evidence type="ECO:0000256" key="3">
    <source>
        <dbReference type="ARBA" id="ARBA00011245"/>
    </source>
</evidence>
<evidence type="ECO:0000256" key="2">
    <source>
        <dbReference type="ARBA" id="ARBA00007787"/>
    </source>
</evidence>
<evidence type="ECO:0000313" key="13">
    <source>
        <dbReference type="Proteomes" id="UP000078419"/>
    </source>
</evidence>
<dbReference type="OMA" id="KPGHLEC"/>
<evidence type="ECO:0000256" key="4">
    <source>
        <dbReference type="ARBA" id="ARBA00022448"/>
    </source>
</evidence>
<keyword evidence="6" id="KW-1015">Disulfide bond</keyword>
<sequence length="80" mass="9059">MRDVVIYTKVPCPYCTRAKALFNKKSIPFKEIDITNDPAAQLEMVERSGRKTVPQIFIDGESIGGCDDLYELYESGKLEL</sequence>
<organism evidence="10 12">
    <name type="scientific">Anaplasma phagocytophilum</name>
    <name type="common">Ehrlichia phagocytophila</name>
    <dbReference type="NCBI Taxonomy" id="948"/>
    <lineage>
        <taxon>Bacteria</taxon>
        <taxon>Pseudomonadati</taxon>
        <taxon>Pseudomonadota</taxon>
        <taxon>Alphaproteobacteria</taxon>
        <taxon>Rickettsiales</taxon>
        <taxon>Anaplasmataceae</taxon>
        <taxon>Anaplasma</taxon>
        <taxon>phagocytophilum group</taxon>
    </lineage>
</organism>
<dbReference type="InterPro" id="IPR002109">
    <property type="entry name" value="Glutaredoxin"/>
</dbReference>
<evidence type="ECO:0000256" key="1">
    <source>
        <dbReference type="ARBA" id="ARBA00002549"/>
    </source>
</evidence>
<dbReference type="GO" id="GO:0015038">
    <property type="term" value="F:glutathione disulfide oxidoreductase activity"/>
    <property type="evidence" value="ECO:0007669"/>
    <property type="project" value="UniProtKB-UniRule"/>
</dbReference>
<dbReference type="SUPFAM" id="SSF52833">
    <property type="entry name" value="Thioredoxin-like"/>
    <property type="match status" value="1"/>
</dbReference>
<evidence type="ECO:0000313" key="11">
    <source>
        <dbReference type="EMBL" id="SBO14883.1"/>
    </source>
</evidence>
<evidence type="ECO:0000256" key="6">
    <source>
        <dbReference type="ARBA" id="ARBA00023157"/>
    </source>
</evidence>
<dbReference type="PROSITE" id="PS00195">
    <property type="entry name" value="GLUTAREDOXIN_1"/>
    <property type="match status" value="1"/>
</dbReference>
<dbReference type="CDD" id="cd03418">
    <property type="entry name" value="GRX_GRXb_1_3_like"/>
    <property type="match status" value="1"/>
</dbReference>
<evidence type="ECO:0000313" key="12">
    <source>
        <dbReference type="Proteomes" id="UP000055047"/>
    </source>
</evidence>
<keyword evidence="5 8" id="KW-0249">Electron transport</keyword>